<protein>
    <recommendedName>
        <fullName evidence="4">Spore coat protein U (SCPU) domain-containing protein</fullName>
    </recommendedName>
</protein>
<organism evidence="2 3">
    <name type="scientific">Sphingomonas insulae</name>
    <dbReference type="NCBI Taxonomy" id="424800"/>
    <lineage>
        <taxon>Bacteria</taxon>
        <taxon>Pseudomonadati</taxon>
        <taxon>Pseudomonadota</taxon>
        <taxon>Alphaproteobacteria</taxon>
        <taxon>Sphingomonadales</taxon>
        <taxon>Sphingomonadaceae</taxon>
        <taxon>Sphingomonas</taxon>
    </lineage>
</organism>
<gene>
    <name evidence="2" type="ORF">GCM10009102_06620</name>
</gene>
<keyword evidence="3" id="KW-1185">Reference proteome</keyword>
<sequence>MTMTTARWILAALAGLLTLASPADGNAQTLPAQASPDCRLRIDTAATNWVIDGYDLFGGGAAAGAYDVLFVNQGERECRFYPRFDTDQATLGLRAEGGAAVAYTLLDTFGQYDATPVAGRTVRRPVNRPVVLVPGGQQLVRYLFTVGVDALQGDGLFTQRLLLTAEDLAGNPLTQRQVVVGINVLPSATLSLAGAFTRNGSQADIDLGDLSAGVGALPLALQVMSTRGYRLGIDSLNGGRLRLAGTDWSVPYALSIQGQPIRFGENGGYVSGNTPGIHRDSLPLSFTVAPVSDLRAGSYSDILTITVATL</sequence>
<evidence type="ECO:0000313" key="2">
    <source>
        <dbReference type="EMBL" id="GAA0660660.1"/>
    </source>
</evidence>
<evidence type="ECO:0008006" key="4">
    <source>
        <dbReference type="Google" id="ProtNLM"/>
    </source>
</evidence>
<feature type="chain" id="PRO_5047004275" description="Spore coat protein U (SCPU) domain-containing protein" evidence="1">
    <location>
        <begin position="24"/>
        <end position="310"/>
    </location>
</feature>
<proteinExistence type="predicted"/>
<feature type="signal peptide" evidence="1">
    <location>
        <begin position="1"/>
        <end position="23"/>
    </location>
</feature>
<comment type="caution">
    <text evidence="2">The sequence shown here is derived from an EMBL/GenBank/DDBJ whole genome shotgun (WGS) entry which is preliminary data.</text>
</comment>
<evidence type="ECO:0000256" key="1">
    <source>
        <dbReference type="SAM" id="SignalP"/>
    </source>
</evidence>
<evidence type="ECO:0000313" key="3">
    <source>
        <dbReference type="Proteomes" id="UP001500238"/>
    </source>
</evidence>
<name>A0ABP3SRV9_9SPHN</name>
<accession>A0ABP3SRV9</accession>
<keyword evidence="1" id="KW-0732">Signal</keyword>
<dbReference type="RefSeq" id="WP_163958071.1">
    <property type="nucleotide sequence ID" value="NZ_BAAAES010000004.1"/>
</dbReference>
<reference evidence="3" key="1">
    <citation type="journal article" date="2019" name="Int. J. Syst. Evol. Microbiol.">
        <title>The Global Catalogue of Microorganisms (GCM) 10K type strain sequencing project: providing services to taxonomists for standard genome sequencing and annotation.</title>
        <authorList>
            <consortium name="The Broad Institute Genomics Platform"/>
            <consortium name="The Broad Institute Genome Sequencing Center for Infectious Disease"/>
            <person name="Wu L."/>
            <person name="Ma J."/>
        </authorList>
    </citation>
    <scope>NUCLEOTIDE SEQUENCE [LARGE SCALE GENOMIC DNA]</scope>
    <source>
        <strain evidence="3">JCM 14603</strain>
    </source>
</reference>
<dbReference type="EMBL" id="BAAAES010000004">
    <property type="protein sequence ID" value="GAA0660660.1"/>
    <property type="molecule type" value="Genomic_DNA"/>
</dbReference>
<dbReference type="Proteomes" id="UP001500238">
    <property type="component" value="Unassembled WGS sequence"/>
</dbReference>